<reference evidence="6 8" key="2">
    <citation type="submission" date="2019-11" db="EMBL/GenBank/DDBJ databases">
        <title>FDA dAtabase for Regulatory Grade micrObial Sequences (FDA-ARGOS): Supporting development and validation of Infectious Disease Dx tests.</title>
        <authorList>
            <person name="Turner S."/>
            <person name="Byrd R."/>
            <person name="Tallon L."/>
            <person name="Sadzewicz L."/>
            <person name="Vavikolanu K."/>
            <person name="Mehta A."/>
            <person name="Aluvathingal J."/>
            <person name="Nadendla S."/>
            <person name="Myers T."/>
            <person name="Yan Y."/>
            <person name="Sichtig H."/>
        </authorList>
    </citation>
    <scope>NUCLEOTIDE SEQUENCE [LARGE SCALE GENOMIC DNA]</scope>
    <source>
        <strain evidence="6 8">FDAARGOS_742</strain>
    </source>
</reference>
<organism evidence="5 7">
    <name type="scientific">Gemella sanguinis</name>
    <dbReference type="NCBI Taxonomy" id="84135"/>
    <lineage>
        <taxon>Bacteria</taxon>
        <taxon>Bacillati</taxon>
        <taxon>Bacillota</taxon>
        <taxon>Bacilli</taxon>
        <taxon>Bacillales</taxon>
        <taxon>Gemellaceae</taxon>
        <taxon>Gemella</taxon>
    </lineage>
</organism>
<dbReference type="STRING" id="84135.GCA_001052115_01089"/>
<dbReference type="Proteomes" id="UP000235670">
    <property type="component" value="Unassembled WGS sequence"/>
</dbReference>
<gene>
    <name evidence="5" type="ORF">CJ218_05935</name>
    <name evidence="6" type="ORF">FOC50_04895</name>
</gene>
<name>A0A2N6SDV9_9BACL</name>
<dbReference type="Pfam" id="PF01613">
    <property type="entry name" value="Flavin_Reduct"/>
    <property type="match status" value="1"/>
</dbReference>
<dbReference type="Gene3D" id="2.30.110.10">
    <property type="entry name" value="Electron Transport, Fmn-binding Protein, Chain A"/>
    <property type="match status" value="1"/>
</dbReference>
<dbReference type="AlphaFoldDB" id="A0A2N6SDV9"/>
<accession>A0A2N6SDV9</accession>
<evidence type="ECO:0000313" key="5">
    <source>
        <dbReference type="EMBL" id="PMC52132.1"/>
    </source>
</evidence>
<feature type="domain" description="Flavin reductase like" evidence="4">
    <location>
        <begin position="10"/>
        <end position="158"/>
    </location>
</feature>
<evidence type="ECO:0000313" key="7">
    <source>
        <dbReference type="Proteomes" id="UP000235670"/>
    </source>
</evidence>
<dbReference type="InterPro" id="IPR052174">
    <property type="entry name" value="Flavoredoxin"/>
</dbReference>
<evidence type="ECO:0000256" key="1">
    <source>
        <dbReference type="ARBA" id="ARBA00001917"/>
    </source>
</evidence>
<reference evidence="5 7" key="1">
    <citation type="submission" date="2017-09" db="EMBL/GenBank/DDBJ databases">
        <title>Bacterial strain isolated from the female urinary microbiota.</title>
        <authorList>
            <person name="Thomas-White K."/>
            <person name="Kumar N."/>
            <person name="Forster S."/>
            <person name="Putonti C."/>
            <person name="Lawley T."/>
            <person name="Wolfe A.J."/>
        </authorList>
    </citation>
    <scope>NUCLEOTIDE SEQUENCE [LARGE SCALE GENOMIC DNA]</scope>
    <source>
        <strain evidence="5 7">UMB0186</strain>
    </source>
</reference>
<keyword evidence="8" id="KW-1185">Reference proteome</keyword>
<dbReference type="OrthoDB" id="9806228at2"/>
<proteinExistence type="inferred from homology"/>
<evidence type="ECO:0000256" key="3">
    <source>
        <dbReference type="ARBA" id="ARBA00038054"/>
    </source>
</evidence>
<evidence type="ECO:0000259" key="4">
    <source>
        <dbReference type="SMART" id="SM00903"/>
    </source>
</evidence>
<evidence type="ECO:0000256" key="2">
    <source>
        <dbReference type="ARBA" id="ARBA00022630"/>
    </source>
</evidence>
<evidence type="ECO:0000313" key="6">
    <source>
        <dbReference type="EMBL" id="QGS07641.1"/>
    </source>
</evidence>
<evidence type="ECO:0000313" key="8">
    <source>
        <dbReference type="Proteomes" id="UP000427636"/>
    </source>
</evidence>
<dbReference type="InterPro" id="IPR002563">
    <property type="entry name" value="Flavin_Rdtase-like_dom"/>
</dbReference>
<dbReference type="GO" id="GO:0010181">
    <property type="term" value="F:FMN binding"/>
    <property type="evidence" value="ECO:0007669"/>
    <property type="project" value="InterPro"/>
</dbReference>
<dbReference type="PANTHER" id="PTHR43567:SF1">
    <property type="entry name" value="FLAVOREDOXIN"/>
    <property type="match status" value="1"/>
</dbReference>
<dbReference type="SUPFAM" id="SSF50475">
    <property type="entry name" value="FMN-binding split barrel"/>
    <property type="match status" value="1"/>
</dbReference>
<sequence>MKTEMNTKKLYYGFPVVLIGYKDSKWKYNVTTMSSSYSLGNTLTIGLASKSNAVANIKKYGEFTLNIPCQEILNKVEIAGFHSGQNKIGMADITYDLGEKVDAPLLDECLLNIECRVEHIVDHGDYTNFIATIERRVICDEMLNEDGSLNSRDFNPIYFMGDDKERIYRYFNSDTKKLGENMGCSAEDDSICG</sequence>
<dbReference type="InterPro" id="IPR012349">
    <property type="entry name" value="Split_barrel_FMN-bd"/>
</dbReference>
<dbReference type="EMBL" id="CP046313">
    <property type="protein sequence ID" value="QGS07641.1"/>
    <property type="molecule type" value="Genomic_DNA"/>
</dbReference>
<protein>
    <submittedName>
        <fullName evidence="5">Flavin reductase family protein</fullName>
    </submittedName>
</protein>
<dbReference type="RefSeq" id="WP_006364613.1">
    <property type="nucleotide sequence ID" value="NZ_CP046313.1"/>
</dbReference>
<dbReference type="PANTHER" id="PTHR43567">
    <property type="entry name" value="FLAVOREDOXIN-RELATED-RELATED"/>
    <property type="match status" value="1"/>
</dbReference>
<dbReference type="Proteomes" id="UP000427636">
    <property type="component" value="Chromosome"/>
</dbReference>
<dbReference type="GO" id="GO:0016646">
    <property type="term" value="F:oxidoreductase activity, acting on the CH-NH group of donors, NAD or NADP as acceptor"/>
    <property type="evidence" value="ECO:0007669"/>
    <property type="project" value="UniProtKB-ARBA"/>
</dbReference>
<comment type="similarity">
    <text evidence="3">Belongs to the flavoredoxin family.</text>
</comment>
<dbReference type="SMART" id="SM00903">
    <property type="entry name" value="Flavin_Reduct"/>
    <property type="match status" value="1"/>
</dbReference>
<keyword evidence="2" id="KW-0285">Flavoprotein</keyword>
<dbReference type="GeneID" id="84802577"/>
<dbReference type="EMBL" id="PNGT01000006">
    <property type="protein sequence ID" value="PMC52132.1"/>
    <property type="molecule type" value="Genomic_DNA"/>
</dbReference>
<comment type="cofactor">
    <cofactor evidence="1">
        <name>FMN</name>
        <dbReference type="ChEBI" id="CHEBI:58210"/>
    </cofactor>
</comment>